<dbReference type="EMBL" id="CP051680">
    <property type="protein sequence ID" value="QJD84102.1"/>
    <property type="molecule type" value="Genomic_DNA"/>
</dbReference>
<proteinExistence type="predicted"/>
<dbReference type="AlphaFoldDB" id="A0A7Z2VJB3"/>
<protein>
    <submittedName>
        <fullName evidence="2">Zinc dependent phospholipase C family protein</fullName>
    </submittedName>
</protein>
<reference evidence="2 3" key="1">
    <citation type="submission" date="2020-04" db="EMBL/GenBank/DDBJ databases">
        <title>Genome sequencing of novel species.</title>
        <authorList>
            <person name="Heo J."/>
            <person name="Kim S.-J."/>
            <person name="Kim J.-S."/>
            <person name="Hong S.-B."/>
            <person name="Kwon S.-W."/>
        </authorList>
    </citation>
    <scope>NUCLEOTIDE SEQUENCE [LARGE SCALE GENOMIC DNA]</scope>
    <source>
        <strain evidence="2 3">MFER-1</strain>
    </source>
</reference>
<sequence>MPNIWAHIQFGKEVLRAIHAVQYMENQKWRTAFQLGCQGPDFLFYDHYLPWQASTPLNKLGSLLHNLHCGPFLLSLFEEARVRPLTDPAVAYTIGFLLHHVLDRHLHPFVFSRSGFKKWHHQRFETAMDSAILMQRANLHTGKTPVAPEIDTEGRLPGGFASDFLRISAIHYPIVSKLITADQLDQAVAQMIQAQKLFFDPTGWKGRLVFGQLAPFSPPLRIPDWDVLNEKRLPWIDPTDRTILHRESAIELWELALEDGIATTAAGIAWLEAGPNEEAALLKDKFSGLLRNISYETGLPCEAGKITFADSVVPS</sequence>
<feature type="domain" description="Phospholipase C/D" evidence="1">
    <location>
        <begin position="7"/>
        <end position="139"/>
    </location>
</feature>
<organism evidence="2 3">
    <name type="scientific">Cohnella herbarum</name>
    <dbReference type="NCBI Taxonomy" id="2728023"/>
    <lineage>
        <taxon>Bacteria</taxon>
        <taxon>Bacillati</taxon>
        <taxon>Bacillota</taxon>
        <taxon>Bacilli</taxon>
        <taxon>Bacillales</taxon>
        <taxon>Paenibacillaceae</taxon>
        <taxon>Cohnella</taxon>
    </lineage>
</organism>
<evidence type="ECO:0000259" key="1">
    <source>
        <dbReference type="Pfam" id="PF00882"/>
    </source>
</evidence>
<evidence type="ECO:0000313" key="3">
    <source>
        <dbReference type="Proteomes" id="UP000502248"/>
    </source>
</evidence>
<evidence type="ECO:0000313" key="2">
    <source>
        <dbReference type="EMBL" id="QJD84102.1"/>
    </source>
</evidence>
<dbReference type="Proteomes" id="UP000502248">
    <property type="component" value="Chromosome"/>
</dbReference>
<name>A0A7Z2VJB3_9BACL</name>
<keyword evidence="3" id="KW-1185">Reference proteome</keyword>
<dbReference type="InterPro" id="IPR029002">
    <property type="entry name" value="PLPC/GPLD1"/>
</dbReference>
<dbReference type="KEGG" id="cheb:HH215_13490"/>
<dbReference type="Pfam" id="PF00882">
    <property type="entry name" value="Zn_dep_PLPC"/>
    <property type="match status" value="1"/>
</dbReference>
<dbReference type="RefSeq" id="WP_169280387.1">
    <property type="nucleotide sequence ID" value="NZ_CP051680.1"/>
</dbReference>
<gene>
    <name evidence="2" type="ORF">HH215_13490</name>
</gene>
<accession>A0A7Z2VJB3</accession>